<evidence type="ECO:0000313" key="3">
    <source>
        <dbReference type="EMBL" id="CAG5084025.1"/>
    </source>
</evidence>
<feature type="compositionally biased region" description="Polar residues" evidence="2">
    <location>
        <begin position="365"/>
        <end position="374"/>
    </location>
</feature>
<accession>A0ABN7RR41</accession>
<keyword evidence="1" id="KW-0175">Coiled coil</keyword>
<reference evidence="3 4" key="1">
    <citation type="submission" date="2021-04" db="EMBL/GenBank/DDBJ databases">
        <authorList>
            <person name="Bliznina A."/>
        </authorList>
    </citation>
    <scope>NUCLEOTIDE SEQUENCE [LARGE SCALE GENOMIC DNA]</scope>
</reference>
<protein>
    <submittedName>
        <fullName evidence="3">Oidioi.mRNA.OKI2018_I69.PAR.g10526.t1.cds</fullName>
    </submittedName>
</protein>
<dbReference type="EMBL" id="OU015568">
    <property type="protein sequence ID" value="CAG5084025.1"/>
    <property type="molecule type" value="Genomic_DNA"/>
</dbReference>
<feature type="compositionally biased region" description="Basic residues" evidence="2">
    <location>
        <begin position="118"/>
        <end position="127"/>
    </location>
</feature>
<dbReference type="Proteomes" id="UP001158576">
    <property type="component" value="Chromosome PAR"/>
</dbReference>
<feature type="compositionally biased region" description="Basic and acidic residues" evidence="2">
    <location>
        <begin position="41"/>
        <end position="51"/>
    </location>
</feature>
<evidence type="ECO:0000256" key="2">
    <source>
        <dbReference type="SAM" id="MobiDB-lite"/>
    </source>
</evidence>
<keyword evidence="4" id="KW-1185">Reference proteome</keyword>
<feature type="compositionally biased region" description="Polar residues" evidence="2">
    <location>
        <begin position="328"/>
        <end position="347"/>
    </location>
</feature>
<organism evidence="3 4">
    <name type="scientific">Oikopleura dioica</name>
    <name type="common">Tunicate</name>
    <dbReference type="NCBI Taxonomy" id="34765"/>
    <lineage>
        <taxon>Eukaryota</taxon>
        <taxon>Metazoa</taxon>
        <taxon>Chordata</taxon>
        <taxon>Tunicata</taxon>
        <taxon>Appendicularia</taxon>
        <taxon>Copelata</taxon>
        <taxon>Oikopleuridae</taxon>
        <taxon>Oikopleura</taxon>
    </lineage>
</organism>
<feature type="compositionally biased region" description="Basic and acidic residues" evidence="2">
    <location>
        <begin position="101"/>
        <end position="117"/>
    </location>
</feature>
<name>A0ABN7RR41_OIKDI</name>
<feature type="coiled-coil region" evidence="1">
    <location>
        <begin position="499"/>
        <end position="566"/>
    </location>
</feature>
<evidence type="ECO:0000256" key="1">
    <source>
        <dbReference type="SAM" id="Coils"/>
    </source>
</evidence>
<sequence>MLQKAKSNNLVFGEDGKLKHVDFTDDMIEQSARSVMGGKFTGKDLIRDLQKKKSSQKAKAKAEREARRKRGEIVESPADDESSDDETPAERKLRKLKKEKKKLEQAQKVARNAEKKAKRERQQHKMKIKAEQTERRNARAAKNAERQRRRDAGESDVSSDECDSDSLDLSSDEEISSDEDVSVLSSDSSEDEDLSESSGVTVYEDVSVYSSSEATEYDSDGNVTKARKARTRKVVKMKSRAKFEYQSSVDTIYDDEGNVVQEHQSRKKVVVVERVDEHGNIVKKVANEEQMKEFVSKAEAKAEAKAKAASQNKLRKEDSSLAPPDTVLKSSMSRSHSKIGNSLSRSGSMAERPPWRAGAVRDQSSRNSVTSSYRAMNRAPKVGAPKKSRKGRRESKYDFADLAPLRLEDKDDGSEFDWGQFGLSNSPTKTPDFAKMEEELKQLELAENFEAAAELRQKIRDMKREERKRIIRKQKDDENAAQKEKEERLFNKQKRQGDLAQMKANIALQRQEAKMAAERKQKERQAMLDACQTEEERQALLDKWEAERLAEEAEAERLRLLALEQRKIQIALLKKQYALRKKLQKWRDLQLESFTFKRTQAINRPFVYSHLPGPPILPPIMSGA</sequence>
<feature type="compositionally biased region" description="Basic and acidic residues" evidence="2">
    <location>
        <begin position="295"/>
        <end position="306"/>
    </location>
</feature>
<feature type="region of interest" description="Disordered" evidence="2">
    <location>
        <begin position="32"/>
        <end position="230"/>
    </location>
</feature>
<feature type="compositionally biased region" description="Low complexity" evidence="2">
    <location>
        <begin position="196"/>
        <end position="213"/>
    </location>
</feature>
<feature type="compositionally biased region" description="Basic and acidic residues" evidence="2">
    <location>
        <begin position="471"/>
        <end position="490"/>
    </location>
</feature>
<feature type="compositionally biased region" description="Basic and acidic residues" evidence="2">
    <location>
        <begin position="128"/>
        <end position="153"/>
    </location>
</feature>
<feature type="compositionally biased region" description="Acidic residues" evidence="2">
    <location>
        <begin position="157"/>
        <end position="181"/>
    </location>
</feature>
<feature type="compositionally biased region" description="Basic residues" evidence="2">
    <location>
        <begin position="384"/>
        <end position="393"/>
    </location>
</feature>
<feature type="region of interest" description="Disordered" evidence="2">
    <location>
        <begin position="471"/>
        <end position="495"/>
    </location>
</feature>
<feature type="region of interest" description="Disordered" evidence="2">
    <location>
        <begin position="295"/>
        <end position="400"/>
    </location>
</feature>
<gene>
    <name evidence="3" type="ORF">OKIOD_LOCUS2084</name>
</gene>
<evidence type="ECO:0000313" key="4">
    <source>
        <dbReference type="Proteomes" id="UP001158576"/>
    </source>
</evidence>
<proteinExistence type="predicted"/>
<feature type="compositionally biased region" description="Acidic residues" evidence="2">
    <location>
        <begin position="77"/>
        <end position="87"/>
    </location>
</feature>